<evidence type="ECO:0000313" key="10">
    <source>
        <dbReference type="EMBL" id="OHA00481.1"/>
    </source>
</evidence>
<feature type="domain" description="Gcp-like" evidence="9">
    <location>
        <begin position="31"/>
        <end position="76"/>
    </location>
</feature>
<feature type="binding site" evidence="8">
    <location>
        <position position="324"/>
    </location>
    <ligand>
        <name>substrate</name>
    </ligand>
</feature>
<dbReference type="GO" id="GO:0002949">
    <property type="term" value="P:tRNA threonylcarbamoyladenosine modification"/>
    <property type="evidence" value="ECO:0007669"/>
    <property type="project" value="UniProtKB-UniRule"/>
</dbReference>
<feature type="binding site" evidence="8">
    <location>
        <position position="160"/>
    </location>
    <ligand>
        <name>Fe cation</name>
        <dbReference type="ChEBI" id="CHEBI:24875"/>
    </ligand>
</feature>
<dbReference type="EC" id="2.3.1.234" evidence="8"/>
<dbReference type="PRINTS" id="PR00789">
    <property type="entry name" value="OSIALOPTASE"/>
</dbReference>
<dbReference type="EMBL" id="MHQK01000056">
    <property type="protein sequence ID" value="OHA00481.1"/>
    <property type="molecule type" value="Genomic_DNA"/>
</dbReference>
<feature type="binding site" evidence="8">
    <location>
        <position position="212"/>
    </location>
    <ligand>
        <name>substrate</name>
    </ligand>
</feature>
<evidence type="ECO:0000256" key="6">
    <source>
        <dbReference type="ARBA" id="ARBA00023315"/>
    </source>
</evidence>
<feature type="binding site" evidence="8">
    <location>
        <begin position="179"/>
        <end position="183"/>
    </location>
    <ligand>
        <name>substrate</name>
    </ligand>
</feature>
<dbReference type="InterPro" id="IPR017860">
    <property type="entry name" value="Peptidase_M22_CS"/>
</dbReference>
<dbReference type="Gene3D" id="3.30.420.40">
    <property type="match status" value="2"/>
</dbReference>
<feature type="binding site" evidence="8">
    <location>
        <position position="156"/>
    </location>
    <ligand>
        <name>Fe cation</name>
        <dbReference type="ChEBI" id="CHEBI:24875"/>
    </ligand>
</feature>
<evidence type="ECO:0000256" key="1">
    <source>
        <dbReference type="ARBA" id="ARBA00022490"/>
    </source>
</evidence>
<dbReference type="CDD" id="cd24133">
    <property type="entry name" value="ASKHA_NBD_TsaD_bac"/>
    <property type="match status" value="1"/>
</dbReference>
<dbReference type="InterPro" id="IPR022450">
    <property type="entry name" value="TsaD"/>
</dbReference>
<organism evidence="10 11">
    <name type="scientific">Candidatus Sungbacteria bacterium RIFCSPHIGHO2_02_FULL_49_20</name>
    <dbReference type="NCBI Taxonomy" id="1802272"/>
    <lineage>
        <taxon>Bacteria</taxon>
        <taxon>Candidatus Sungiibacteriota</taxon>
    </lineage>
</organism>
<feature type="binding site" evidence="8">
    <location>
        <position position="354"/>
    </location>
    <ligand>
        <name>Fe cation</name>
        <dbReference type="ChEBI" id="CHEBI:24875"/>
    </ligand>
</feature>
<comment type="function">
    <text evidence="8">Required for the formation of a threonylcarbamoyl group on adenosine at position 37 (t(6)A37) in tRNAs that read codons beginning with adenine. Is involved in the transfer of the threonylcarbamoyl moiety of threonylcarbamoyl-AMP (TC-AMP) to the N6 group of A37, together with TsaE and TsaB. TsaD likely plays a direct catalytic role in this reaction.</text>
</comment>
<dbReference type="InterPro" id="IPR000905">
    <property type="entry name" value="Gcp-like_dom"/>
</dbReference>
<keyword evidence="5 8" id="KW-0408">Iron</keyword>
<evidence type="ECO:0000256" key="3">
    <source>
        <dbReference type="ARBA" id="ARBA00022694"/>
    </source>
</evidence>
<comment type="catalytic activity">
    <reaction evidence="7 8">
        <text>L-threonylcarbamoyladenylate + adenosine(37) in tRNA = N(6)-L-threonylcarbamoyladenosine(37) in tRNA + AMP + H(+)</text>
        <dbReference type="Rhea" id="RHEA:37059"/>
        <dbReference type="Rhea" id="RHEA-COMP:10162"/>
        <dbReference type="Rhea" id="RHEA-COMP:10163"/>
        <dbReference type="ChEBI" id="CHEBI:15378"/>
        <dbReference type="ChEBI" id="CHEBI:73682"/>
        <dbReference type="ChEBI" id="CHEBI:74411"/>
        <dbReference type="ChEBI" id="CHEBI:74418"/>
        <dbReference type="ChEBI" id="CHEBI:456215"/>
        <dbReference type="EC" id="2.3.1.234"/>
    </reaction>
</comment>
<evidence type="ECO:0000256" key="5">
    <source>
        <dbReference type="ARBA" id="ARBA00023004"/>
    </source>
</evidence>
<dbReference type="AlphaFoldDB" id="A0A1G2KPQ2"/>
<dbReference type="InterPro" id="IPR043129">
    <property type="entry name" value="ATPase_NBD"/>
</dbReference>
<comment type="cofactor">
    <cofactor evidence="8">
        <name>Fe(2+)</name>
        <dbReference type="ChEBI" id="CHEBI:29033"/>
    </cofactor>
    <text evidence="8">Binds 1 Fe(2+) ion per subunit.</text>
</comment>
<dbReference type="FunFam" id="3.30.420.40:FF:000040">
    <property type="entry name" value="tRNA N6-adenosine threonylcarbamoyltransferase"/>
    <property type="match status" value="1"/>
</dbReference>
<comment type="similarity">
    <text evidence="8">Belongs to the KAE1 / TsaD family.</text>
</comment>
<dbReference type="SUPFAM" id="SSF53067">
    <property type="entry name" value="Actin-like ATPase domain"/>
    <property type="match status" value="3"/>
</dbReference>
<dbReference type="PANTHER" id="PTHR11735">
    <property type="entry name" value="TRNA N6-ADENOSINE THREONYLCARBAMOYLTRANSFERASE"/>
    <property type="match status" value="1"/>
</dbReference>
<dbReference type="PANTHER" id="PTHR11735:SF6">
    <property type="entry name" value="TRNA N6-ADENOSINE THREONYLCARBAMOYLTRANSFERASE, MITOCHONDRIAL"/>
    <property type="match status" value="1"/>
</dbReference>
<dbReference type="InterPro" id="IPR017861">
    <property type="entry name" value="KAE1/TsaD"/>
</dbReference>
<keyword evidence="3 8" id="KW-0819">tRNA processing</keyword>
<dbReference type="PROSITE" id="PS01016">
    <property type="entry name" value="GLYCOPROTEASE"/>
    <property type="match status" value="1"/>
</dbReference>
<dbReference type="NCBIfam" id="TIGR00329">
    <property type="entry name" value="gcp_kae1"/>
    <property type="match status" value="1"/>
</dbReference>
<evidence type="ECO:0000256" key="2">
    <source>
        <dbReference type="ARBA" id="ARBA00022679"/>
    </source>
</evidence>
<dbReference type="GO" id="GO:0005737">
    <property type="term" value="C:cytoplasm"/>
    <property type="evidence" value="ECO:0007669"/>
    <property type="project" value="UniProtKB-SubCell"/>
</dbReference>
<feature type="binding site" evidence="8">
    <location>
        <position position="225"/>
    </location>
    <ligand>
        <name>substrate</name>
    </ligand>
</feature>
<comment type="caution">
    <text evidence="8">Lacks conserved residue(s) required for the propagation of feature annotation.</text>
</comment>
<accession>A0A1G2KPQ2</accession>
<dbReference type="GO" id="GO:0005506">
    <property type="term" value="F:iron ion binding"/>
    <property type="evidence" value="ECO:0007669"/>
    <property type="project" value="UniProtKB-UniRule"/>
</dbReference>
<gene>
    <name evidence="8" type="primary">tsaD</name>
    <name evidence="10" type="ORF">A3C12_03415</name>
</gene>
<evidence type="ECO:0000313" key="11">
    <source>
        <dbReference type="Proteomes" id="UP000178710"/>
    </source>
</evidence>
<keyword evidence="1 8" id="KW-0963">Cytoplasm</keyword>
<keyword evidence="6 8" id="KW-0012">Acyltransferase</keyword>
<evidence type="ECO:0000256" key="7">
    <source>
        <dbReference type="ARBA" id="ARBA00048117"/>
    </source>
</evidence>
<dbReference type="Pfam" id="PF00814">
    <property type="entry name" value="TsaD"/>
    <property type="match status" value="2"/>
</dbReference>
<reference evidence="10 11" key="1">
    <citation type="journal article" date="2016" name="Nat. Commun.">
        <title>Thousands of microbial genomes shed light on interconnected biogeochemical processes in an aquifer system.</title>
        <authorList>
            <person name="Anantharaman K."/>
            <person name="Brown C.T."/>
            <person name="Hug L.A."/>
            <person name="Sharon I."/>
            <person name="Castelle C.J."/>
            <person name="Probst A.J."/>
            <person name="Thomas B.C."/>
            <person name="Singh A."/>
            <person name="Wilkins M.J."/>
            <person name="Karaoz U."/>
            <person name="Brodie E.L."/>
            <person name="Williams K.H."/>
            <person name="Hubbard S.S."/>
            <person name="Banfield J.F."/>
        </authorList>
    </citation>
    <scope>NUCLEOTIDE SEQUENCE [LARGE SCALE GENOMIC DNA]</scope>
</reference>
<comment type="subcellular location">
    <subcellularLocation>
        <location evidence="8">Cytoplasm</location>
    </subcellularLocation>
</comment>
<keyword evidence="4 8" id="KW-0479">Metal-binding</keyword>
<sequence>MRILAIETSCDETGVAVIDASGSIVRPNFRVLANVVASQVEIHKPYGGVVPNLAKREHQKNLVPVLLAALKDAKLYHRTRTIILHSMIVSQLQEIFSHEPELLKQFIAKLPKLMPPEIDAIAVTYGPGLAPALWTGVNFARALATLWDKPLIPVNHLEGHIYINAIRGEKLCFPALALIVSGGHTELVLMPKVRIYRVIGETLDDAAGEAFDKVAKLMGLGYPGGPALSALADKLKMKNEKLKIVLPRPMINSKDFNFSFSGLKTAVLYLLRDQPKLLQSKNSKAAVAGEFQNAVVETLVTKTLRAAKEFKVKTVILGGGVAANTLLRGELAKCVAEKLPKANLLLPEISETTDNALMIAAAAFMGKKRKSAWRHLHADPGLRLDS</sequence>
<evidence type="ECO:0000256" key="8">
    <source>
        <dbReference type="HAMAP-Rule" id="MF_01445"/>
    </source>
</evidence>
<feature type="domain" description="Gcp-like" evidence="9">
    <location>
        <begin position="112"/>
        <end position="360"/>
    </location>
</feature>
<proteinExistence type="inferred from homology"/>
<dbReference type="Proteomes" id="UP000178710">
    <property type="component" value="Unassembled WGS sequence"/>
</dbReference>
<name>A0A1G2KPQ2_9BACT</name>
<comment type="caution">
    <text evidence="10">The sequence shown here is derived from an EMBL/GenBank/DDBJ whole genome shotgun (WGS) entry which is preliminary data.</text>
</comment>
<dbReference type="GO" id="GO:0061711">
    <property type="term" value="F:tRNA N(6)-L-threonylcarbamoyladenine synthase activity"/>
    <property type="evidence" value="ECO:0007669"/>
    <property type="project" value="UniProtKB-EC"/>
</dbReference>
<evidence type="ECO:0000256" key="4">
    <source>
        <dbReference type="ARBA" id="ARBA00022723"/>
    </source>
</evidence>
<keyword evidence="2 8" id="KW-0808">Transferase</keyword>
<dbReference type="HAMAP" id="MF_01445">
    <property type="entry name" value="TsaD"/>
    <property type="match status" value="1"/>
</dbReference>
<protein>
    <recommendedName>
        <fullName evidence="8">tRNA N6-adenosine threonylcarbamoyltransferase</fullName>
        <ecNumber evidence="8">2.3.1.234</ecNumber>
    </recommendedName>
    <alternativeName>
        <fullName evidence="8">N6-L-threonylcarbamoyladenine synthase</fullName>
        <shortName evidence="8">t(6)A synthase</shortName>
    </alternativeName>
    <alternativeName>
        <fullName evidence="8">t(6)A37 threonylcarbamoyladenosine biosynthesis protein TsaD</fullName>
    </alternativeName>
    <alternativeName>
        <fullName evidence="8">tRNA threonylcarbamoyladenosine biosynthesis protein TsaD</fullName>
    </alternativeName>
</protein>
<evidence type="ECO:0000259" key="9">
    <source>
        <dbReference type="Pfam" id="PF00814"/>
    </source>
</evidence>